<evidence type="ECO:0000256" key="11">
    <source>
        <dbReference type="ARBA" id="ARBA00045497"/>
    </source>
</evidence>
<organism evidence="13 14">
    <name type="scientific">Faecalicatena contorta</name>
    <dbReference type="NCBI Taxonomy" id="39482"/>
    <lineage>
        <taxon>Bacteria</taxon>
        <taxon>Bacillati</taxon>
        <taxon>Bacillota</taxon>
        <taxon>Clostridia</taxon>
        <taxon>Lachnospirales</taxon>
        <taxon>Lachnospiraceae</taxon>
        <taxon>Faecalicatena</taxon>
    </lineage>
</organism>
<name>A0A316A198_9FIRM</name>
<gene>
    <name evidence="13" type="ORF">SAMN05216529_102385</name>
</gene>
<dbReference type="FunFam" id="1.20.58.340:FF:000004">
    <property type="entry name" value="Magnesium transport protein CorA"/>
    <property type="match status" value="1"/>
</dbReference>
<keyword evidence="8" id="KW-0406">Ion transport</keyword>
<evidence type="ECO:0000256" key="2">
    <source>
        <dbReference type="ARBA" id="ARBA00009765"/>
    </source>
</evidence>
<keyword evidence="4" id="KW-1003">Cell membrane</keyword>
<dbReference type="CDD" id="cd12826">
    <property type="entry name" value="EcCorA_ZntB-like_u1"/>
    <property type="match status" value="1"/>
</dbReference>
<evidence type="ECO:0000256" key="7">
    <source>
        <dbReference type="ARBA" id="ARBA00022989"/>
    </source>
</evidence>
<evidence type="ECO:0000256" key="4">
    <source>
        <dbReference type="ARBA" id="ARBA00022475"/>
    </source>
</evidence>
<accession>A0A316A198</accession>
<dbReference type="PANTHER" id="PTHR46494">
    <property type="entry name" value="CORA FAMILY METAL ION TRANSPORTER (EUROFUNG)"/>
    <property type="match status" value="1"/>
</dbReference>
<comment type="subcellular location">
    <subcellularLocation>
        <location evidence="1">Cell membrane</location>
        <topology evidence="1">Multi-pass membrane protein</topology>
    </subcellularLocation>
</comment>
<dbReference type="SUPFAM" id="SSF144083">
    <property type="entry name" value="Magnesium transport protein CorA, transmembrane region"/>
    <property type="match status" value="1"/>
</dbReference>
<dbReference type="InterPro" id="IPR045863">
    <property type="entry name" value="CorA_TM1_TM2"/>
</dbReference>
<proteinExistence type="inferred from homology"/>
<dbReference type="SUPFAM" id="SSF143865">
    <property type="entry name" value="CorA soluble domain-like"/>
    <property type="match status" value="1"/>
</dbReference>
<dbReference type="GO" id="GO:0015087">
    <property type="term" value="F:cobalt ion transmembrane transporter activity"/>
    <property type="evidence" value="ECO:0007669"/>
    <property type="project" value="TreeGrafter"/>
</dbReference>
<protein>
    <submittedName>
        <fullName evidence="13">Magnesium transporter</fullName>
    </submittedName>
</protein>
<dbReference type="OrthoDB" id="9803416at2"/>
<dbReference type="GO" id="GO:0050897">
    <property type="term" value="F:cobalt ion binding"/>
    <property type="evidence" value="ECO:0007669"/>
    <property type="project" value="TreeGrafter"/>
</dbReference>
<evidence type="ECO:0000256" key="12">
    <source>
        <dbReference type="SAM" id="Phobius"/>
    </source>
</evidence>
<comment type="similarity">
    <text evidence="2">Belongs to the CorA metal ion transporter (MIT) (TC 1.A.35) family.</text>
</comment>
<comment type="function">
    <text evidence="11">Mediates influx of magnesium ions. Alternates between open and closed states. Activated by low cytoplasmic Mg(2+) levels. Inactive when cytoplasmic Mg(2+) levels are high.</text>
</comment>
<sequence length="307" mass="35793">MVTYFLNGGLTPMSKSDTFPEDSGTITILSSSEYEEYFQETSHYRVLKASLSHIHYCKADIMGSFITGTFSIPFRETQPEGGSSFAFCMTDSELIFIDNQGFTASVLKQMEEYPFPDTRSVIHFFLAFLEYLIKDEALFLQHFEETLTELEEKILLKNDSSFNRKILQIRKKLASLSSYYEQLQDMGESLQQNPFIKRDEADKPLFGLFADRAGRLYSNVHMLKEYSMQLREMHQTQIDIHQNQIMKFLTIVTTIFMPLTLITGWYGMNFSHMPELKSPYGYIIICVLSLLIILVEIWLFKIKNWFD</sequence>
<keyword evidence="5 12" id="KW-0812">Transmembrane</keyword>
<dbReference type="EMBL" id="UHJJ01000002">
    <property type="protein sequence ID" value="SUQ13167.1"/>
    <property type="molecule type" value="Genomic_DNA"/>
</dbReference>
<dbReference type="GO" id="GO:0015095">
    <property type="term" value="F:magnesium ion transmembrane transporter activity"/>
    <property type="evidence" value="ECO:0007669"/>
    <property type="project" value="TreeGrafter"/>
</dbReference>
<dbReference type="Pfam" id="PF01544">
    <property type="entry name" value="CorA"/>
    <property type="match status" value="1"/>
</dbReference>
<dbReference type="GO" id="GO:0000287">
    <property type="term" value="F:magnesium ion binding"/>
    <property type="evidence" value="ECO:0007669"/>
    <property type="project" value="TreeGrafter"/>
</dbReference>
<evidence type="ECO:0000256" key="8">
    <source>
        <dbReference type="ARBA" id="ARBA00023065"/>
    </source>
</evidence>
<evidence type="ECO:0000313" key="13">
    <source>
        <dbReference type="EMBL" id="SUQ13167.1"/>
    </source>
</evidence>
<dbReference type="Proteomes" id="UP000254051">
    <property type="component" value="Unassembled WGS sequence"/>
</dbReference>
<dbReference type="GO" id="GO:0005886">
    <property type="term" value="C:plasma membrane"/>
    <property type="evidence" value="ECO:0007669"/>
    <property type="project" value="UniProtKB-SubCell"/>
</dbReference>
<evidence type="ECO:0000256" key="9">
    <source>
        <dbReference type="ARBA" id="ARBA00023136"/>
    </source>
</evidence>
<dbReference type="Gene3D" id="1.20.58.340">
    <property type="entry name" value="Magnesium transport protein CorA, transmembrane region"/>
    <property type="match status" value="2"/>
</dbReference>
<comment type="catalytic activity">
    <reaction evidence="10">
        <text>Mg(2+)(in) = Mg(2+)(out)</text>
        <dbReference type="Rhea" id="RHEA:29827"/>
        <dbReference type="ChEBI" id="CHEBI:18420"/>
    </reaction>
</comment>
<reference evidence="14" key="1">
    <citation type="submission" date="2017-07" db="EMBL/GenBank/DDBJ databases">
        <authorList>
            <person name="Varghese N."/>
            <person name="Submissions S."/>
        </authorList>
    </citation>
    <scope>NUCLEOTIDE SEQUENCE [LARGE SCALE GENOMIC DNA]</scope>
    <source>
        <strain evidence="14">NLAE-zl-C134</strain>
    </source>
</reference>
<keyword evidence="6" id="KW-0460">Magnesium</keyword>
<evidence type="ECO:0000256" key="5">
    <source>
        <dbReference type="ARBA" id="ARBA00022692"/>
    </source>
</evidence>
<keyword evidence="9 12" id="KW-0472">Membrane</keyword>
<evidence type="ECO:0000313" key="14">
    <source>
        <dbReference type="Proteomes" id="UP000254051"/>
    </source>
</evidence>
<dbReference type="InterPro" id="IPR002523">
    <property type="entry name" value="MgTranspt_CorA/ZnTranspt_ZntB"/>
</dbReference>
<dbReference type="InterPro" id="IPR045861">
    <property type="entry name" value="CorA_cytoplasmic_dom"/>
</dbReference>
<evidence type="ECO:0000256" key="6">
    <source>
        <dbReference type="ARBA" id="ARBA00022842"/>
    </source>
</evidence>
<dbReference type="PANTHER" id="PTHR46494:SF1">
    <property type="entry name" value="CORA FAMILY METAL ION TRANSPORTER (EUROFUNG)"/>
    <property type="match status" value="1"/>
</dbReference>
<evidence type="ECO:0000256" key="10">
    <source>
        <dbReference type="ARBA" id="ARBA00034269"/>
    </source>
</evidence>
<feature type="transmembrane region" description="Helical" evidence="12">
    <location>
        <begin position="248"/>
        <end position="268"/>
    </location>
</feature>
<dbReference type="AlphaFoldDB" id="A0A316A198"/>
<feature type="transmembrane region" description="Helical" evidence="12">
    <location>
        <begin position="280"/>
        <end position="300"/>
    </location>
</feature>
<evidence type="ECO:0000256" key="1">
    <source>
        <dbReference type="ARBA" id="ARBA00004651"/>
    </source>
</evidence>
<keyword evidence="7 12" id="KW-1133">Transmembrane helix</keyword>
<keyword evidence="3" id="KW-0813">Transport</keyword>
<evidence type="ECO:0000256" key="3">
    <source>
        <dbReference type="ARBA" id="ARBA00022448"/>
    </source>
</evidence>
<keyword evidence="14" id="KW-1185">Reference proteome</keyword>